<organism evidence="1 2">
    <name type="scientific">Chrysodeixis includens</name>
    <name type="common">Soybean looper</name>
    <name type="synonym">Pseudoplusia includens</name>
    <dbReference type="NCBI Taxonomy" id="689277"/>
    <lineage>
        <taxon>Eukaryota</taxon>
        <taxon>Metazoa</taxon>
        <taxon>Ecdysozoa</taxon>
        <taxon>Arthropoda</taxon>
        <taxon>Hexapoda</taxon>
        <taxon>Insecta</taxon>
        <taxon>Pterygota</taxon>
        <taxon>Neoptera</taxon>
        <taxon>Endopterygota</taxon>
        <taxon>Lepidoptera</taxon>
        <taxon>Glossata</taxon>
        <taxon>Ditrysia</taxon>
        <taxon>Noctuoidea</taxon>
        <taxon>Noctuidae</taxon>
        <taxon>Plusiinae</taxon>
        <taxon>Chrysodeixis</taxon>
    </lineage>
</organism>
<keyword evidence="2" id="KW-1185">Reference proteome</keyword>
<gene>
    <name evidence="1" type="ORF">CINC_LOCUS7069</name>
</gene>
<protein>
    <submittedName>
        <fullName evidence="1">Uncharacterized protein</fullName>
    </submittedName>
</protein>
<proteinExistence type="predicted"/>
<sequence length="102" mass="12692">MNDRFKYLNCYLPIRYQKPAVTNVKLQSLSYLMIILKCNKIDVDRYMRRDCIKYLLTIKISYEIVCIKGYFNFNMYKSCYYIIEIDFWHLYPTNRYYKRESL</sequence>
<dbReference type="EMBL" id="LR824025">
    <property type="protein sequence ID" value="CAD0204764.1"/>
    <property type="molecule type" value="Genomic_DNA"/>
</dbReference>
<evidence type="ECO:0000313" key="1">
    <source>
        <dbReference type="EMBL" id="CAD0204764.1"/>
    </source>
</evidence>
<accession>A0A9N8Q2L5</accession>
<dbReference type="AlphaFoldDB" id="A0A9N8Q2L5"/>
<dbReference type="Proteomes" id="UP001154114">
    <property type="component" value="Chromosome 22"/>
</dbReference>
<evidence type="ECO:0000313" key="2">
    <source>
        <dbReference type="Proteomes" id="UP001154114"/>
    </source>
</evidence>
<name>A0A9N8Q2L5_CHRIL</name>
<reference evidence="1" key="1">
    <citation type="submission" date="2021-12" db="EMBL/GenBank/DDBJ databases">
        <authorList>
            <person name="King R."/>
        </authorList>
    </citation>
    <scope>NUCLEOTIDE SEQUENCE</scope>
</reference>